<gene>
    <name evidence="4" type="ORF">BJY18_004382</name>
</gene>
<accession>A0A840J042</accession>
<dbReference type="GO" id="GO:0019684">
    <property type="term" value="P:photosynthesis, light reaction"/>
    <property type="evidence" value="ECO:0007669"/>
    <property type="project" value="InterPro"/>
</dbReference>
<dbReference type="InterPro" id="IPR019060">
    <property type="entry name" value="DUF2382"/>
</dbReference>
<evidence type="ECO:0000256" key="1">
    <source>
        <dbReference type="SAM" id="MobiDB-lite"/>
    </source>
</evidence>
<dbReference type="GO" id="GO:0030077">
    <property type="term" value="C:plasma membrane light-harvesting complex"/>
    <property type="evidence" value="ECO:0007669"/>
    <property type="project" value="InterPro"/>
</dbReference>
<dbReference type="InterPro" id="IPR027275">
    <property type="entry name" value="PRC-brl_dom"/>
</dbReference>
<dbReference type="InterPro" id="IPR052967">
    <property type="entry name" value="Stress_Response_Assoc"/>
</dbReference>
<feature type="region of interest" description="Disordered" evidence="1">
    <location>
        <begin position="189"/>
        <end position="223"/>
    </location>
</feature>
<protein>
    <submittedName>
        <fullName evidence="4">Uncharacterized protein (TIGR02271 family)</fullName>
    </submittedName>
</protein>
<sequence>MTRNLDPQQLVGSTALDRDGEKLGKIGSVYLSDDTGDPEWMTVKTGMFGHKESFVPLQGAVLRDEDVVAQVPKQKVSDAPQIDADGHLSTDEGDELYRYYGLQQSGRHAQNPGEGAQPAAGAVPGTGRRKAAPGEHAARGENAEVTRSEERLRVGTESVETGHVRLRKYVVTEEQEMKVPVRHEEVRVEREPIERGEPGEARIEEGEQEVTLHAEKPVVNTETVPVEKVRLDKQQVTEEETVHGQVRREEIDVDDDTQRRR</sequence>
<dbReference type="PANTHER" id="PTHR38463:SF1">
    <property type="entry name" value="STRESS RESPONSE PROTEIN YSNF"/>
    <property type="match status" value="1"/>
</dbReference>
<feature type="region of interest" description="Disordered" evidence="1">
    <location>
        <begin position="106"/>
        <end position="148"/>
    </location>
</feature>
<dbReference type="AlphaFoldDB" id="A0A840J042"/>
<dbReference type="PANTHER" id="PTHR38463">
    <property type="entry name" value="STRESS RESPONSE PROTEIN YSNF"/>
    <property type="match status" value="1"/>
</dbReference>
<dbReference type="SUPFAM" id="SSF50346">
    <property type="entry name" value="PRC-barrel domain"/>
    <property type="match status" value="1"/>
</dbReference>
<dbReference type="Pfam" id="PF09557">
    <property type="entry name" value="DUF2382"/>
    <property type="match status" value="1"/>
</dbReference>
<evidence type="ECO:0000313" key="4">
    <source>
        <dbReference type="EMBL" id="MBB4686897.1"/>
    </source>
</evidence>
<evidence type="ECO:0000259" key="2">
    <source>
        <dbReference type="Pfam" id="PF05239"/>
    </source>
</evidence>
<dbReference type="InterPro" id="IPR011033">
    <property type="entry name" value="PRC_barrel-like_sf"/>
</dbReference>
<feature type="domain" description="DUF2382" evidence="3">
    <location>
        <begin position="146"/>
        <end position="253"/>
    </location>
</feature>
<dbReference type="EMBL" id="JACHMG010000001">
    <property type="protein sequence ID" value="MBB4686897.1"/>
    <property type="molecule type" value="Genomic_DNA"/>
</dbReference>
<evidence type="ECO:0000259" key="3">
    <source>
        <dbReference type="Pfam" id="PF09557"/>
    </source>
</evidence>
<proteinExistence type="predicted"/>
<dbReference type="InterPro" id="IPR014747">
    <property type="entry name" value="Bac_photo_RC_H_C"/>
</dbReference>
<feature type="compositionally biased region" description="Basic and acidic residues" evidence="1">
    <location>
        <begin position="132"/>
        <end position="148"/>
    </location>
</feature>
<keyword evidence="5" id="KW-1185">Reference proteome</keyword>
<dbReference type="RefSeq" id="WP_184781684.1">
    <property type="nucleotide sequence ID" value="NZ_JACHMG010000001.1"/>
</dbReference>
<comment type="caution">
    <text evidence="4">The sequence shown here is derived from an EMBL/GenBank/DDBJ whole genome shotgun (WGS) entry which is preliminary data.</text>
</comment>
<dbReference type="Pfam" id="PF05239">
    <property type="entry name" value="PRC"/>
    <property type="match status" value="1"/>
</dbReference>
<name>A0A840J042_9PSEU</name>
<dbReference type="Proteomes" id="UP000581769">
    <property type="component" value="Unassembled WGS sequence"/>
</dbReference>
<evidence type="ECO:0000313" key="5">
    <source>
        <dbReference type="Proteomes" id="UP000581769"/>
    </source>
</evidence>
<feature type="domain" description="PRC-barrel" evidence="2">
    <location>
        <begin position="9"/>
        <end position="73"/>
    </location>
</feature>
<dbReference type="Gene3D" id="3.90.50.10">
    <property type="entry name" value="Photosynthetic Reaction Center, subunit H, domain 2"/>
    <property type="match status" value="1"/>
</dbReference>
<reference evidence="4 5" key="1">
    <citation type="submission" date="2020-08" db="EMBL/GenBank/DDBJ databases">
        <title>Sequencing the genomes of 1000 actinobacteria strains.</title>
        <authorList>
            <person name="Klenk H.-P."/>
        </authorList>
    </citation>
    <scope>NUCLEOTIDE SEQUENCE [LARGE SCALE GENOMIC DNA]</scope>
    <source>
        <strain evidence="4 5">DSM 45859</strain>
    </source>
</reference>
<feature type="compositionally biased region" description="Basic and acidic residues" evidence="1">
    <location>
        <begin position="189"/>
        <end position="216"/>
    </location>
</feature>
<dbReference type="NCBIfam" id="TIGR02271">
    <property type="entry name" value="YsnF/AvaK domain"/>
    <property type="match status" value="1"/>
</dbReference>
<organism evidence="4 5">
    <name type="scientific">Amycolatopsis jiangsuensis</name>
    <dbReference type="NCBI Taxonomy" id="1181879"/>
    <lineage>
        <taxon>Bacteria</taxon>
        <taxon>Bacillati</taxon>
        <taxon>Actinomycetota</taxon>
        <taxon>Actinomycetes</taxon>
        <taxon>Pseudonocardiales</taxon>
        <taxon>Pseudonocardiaceae</taxon>
        <taxon>Amycolatopsis</taxon>
    </lineage>
</organism>
<feature type="region of interest" description="Disordered" evidence="1">
    <location>
        <begin position="235"/>
        <end position="261"/>
    </location>
</feature>